<protein>
    <submittedName>
        <fullName evidence="1">EpsG family protein</fullName>
    </submittedName>
</protein>
<dbReference type="RefSeq" id="WP_153113774.1">
    <property type="nucleotide sequence ID" value="NZ_VZAS01000143.1"/>
</dbReference>
<proteinExistence type="predicted"/>
<comment type="caution">
    <text evidence="1">The sequence shown here is derived from an EMBL/GenBank/DDBJ whole genome shotgun (WGS) entry which is preliminary data.</text>
</comment>
<dbReference type="InterPro" id="IPR049458">
    <property type="entry name" value="EpsG-like"/>
</dbReference>
<reference evidence="2" key="1">
    <citation type="submission" date="2019-09" db="EMBL/GenBank/DDBJ databases">
        <title>Distinct polysaccharide growth profiles of human intestinal Prevotella copri isolates.</title>
        <authorList>
            <person name="Fehlner-Peach H."/>
            <person name="Magnabosco C."/>
            <person name="Raghavan V."/>
            <person name="Scher J.U."/>
            <person name="Tett A."/>
            <person name="Cox L.M."/>
            <person name="Gottsegen C."/>
            <person name="Watters A."/>
            <person name="Wiltshire- Gordon J.D."/>
            <person name="Segata N."/>
            <person name="Bonneau R."/>
            <person name="Littman D.R."/>
        </authorList>
    </citation>
    <scope>NUCLEOTIDE SEQUENCE [LARGE SCALE GENOMIC DNA]</scope>
    <source>
        <strain evidence="2">iP54</strain>
    </source>
</reference>
<gene>
    <name evidence="1" type="ORF">F7D59_04870</name>
</gene>
<dbReference type="Proteomes" id="UP000420635">
    <property type="component" value="Unassembled WGS sequence"/>
</dbReference>
<dbReference type="Pfam" id="PF14897">
    <property type="entry name" value="EpsG"/>
    <property type="match status" value="1"/>
</dbReference>
<evidence type="ECO:0000313" key="1">
    <source>
        <dbReference type="EMBL" id="MQN89208.1"/>
    </source>
</evidence>
<evidence type="ECO:0000313" key="2">
    <source>
        <dbReference type="Proteomes" id="UP000420635"/>
    </source>
</evidence>
<dbReference type="EMBL" id="VZBQ01000052">
    <property type="protein sequence ID" value="MQN89208.1"/>
    <property type="molecule type" value="Genomic_DNA"/>
</dbReference>
<name>A0A646HMI2_9BACT</name>
<accession>A0A646HMI2</accession>
<dbReference type="AlphaFoldDB" id="A0A646HMI2"/>
<organism evidence="1 2">
    <name type="scientific">Segatella copri</name>
    <dbReference type="NCBI Taxonomy" id="165179"/>
    <lineage>
        <taxon>Bacteria</taxon>
        <taxon>Pseudomonadati</taxon>
        <taxon>Bacteroidota</taxon>
        <taxon>Bacteroidia</taxon>
        <taxon>Bacteroidales</taxon>
        <taxon>Prevotellaceae</taxon>
        <taxon>Segatella</taxon>
    </lineage>
</organism>
<sequence>MGYILLALFLIIAILCYLEDYIRKYQKSLFFLIGLVLIFVAGFREIGLDPDSENYEYTFQNYFKNGTDEMIEPSFLLISYILGLFTDNVHMLFLIYAIFGVSLKMFAFRKMSEFYFVPLLCYISFYYVLHDLTQIRAGVVSGIFLCTLPLIAENKKKIAFFILLGASLIHYSSLILLPVLFLNNKPFCKKTTILFLCAIPLGYVVYYAGGSILMNPSLPFIGNKLAIYQAAVEKGKMTVGINIFNPLHIMSIMLFYYLFLFKDTLTKLCSNFPILLKTSAIGLSLYSAFAFLPVLALRTSQLYCIVNILLYTYILYTFKQKWIGISFVLIISLLLLYVSIPHYGLGMMIILN</sequence>